<dbReference type="PANTHER" id="PTHR47893">
    <property type="entry name" value="REGULATORY PROTEIN PCHR"/>
    <property type="match status" value="1"/>
</dbReference>
<dbReference type="InterPro" id="IPR000014">
    <property type="entry name" value="PAS"/>
</dbReference>
<evidence type="ECO:0000259" key="4">
    <source>
        <dbReference type="PROSITE" id="PS01124"/>
    </source>
</evidence>
<dbReference type="InterPro" id="IPR053142">
    <property type="entry name" value="PchR_regulatory_protein"/>
</dbReference>
<accession>A0A5D0J140</accession>
<dbReference type="GO" id="GO:0043565">
    <property type="term" value="F:sequence-specific DNA binding"/>
    <property type="evidence" value="ECO:0007669"/>
    <property type="project" value="InterPro"/>
</dbReference>
<dbReference type="InterPro" id="IPR020449">
    <property type="entry name" value="Tscrpt_reg_AraC-type_HTH"/>
</dbReference>
<dbReference type="InterPro" id="IPR009057">
    <property type="entry name" value="Homeodomain-like_sf"/>
</dbReference>
<sequence length="318" mass="37131">MRQINQMLLEMASGNFFYRLERTSKNDNVEALIITLNMLAEEIQESLLHQGYVNTNETFSQVVQMTFLLDEHGHIIMTNKEVCNILSMLCADIINKPFESLLVKESQTKWKQCWKSLVQKSLHDTSLELTFKTKSSLVIPKVCYITTCKNKKDEQGKVIVTVIHQSTDQAEIEKKLKDRIFKAANTEPLLDTKETTSKTPKIRLSHDDIRKIRKGHDIIINNLDKELPSLRDFALQLGTNEFKLKYGFKELYGTTVYRFLLLERLRKSKMMIQYTDLQLKSIAHMVGFKSFPHFSRAFKKHYEYTPSELRKKALNEEI</sequence>
<evidence type="ECO:0000256" key="3">
    <source>
        <dbReference type="ARBA" id="ARBA00023163"/>
    </source>
</evidence>
<dbReference type="PANTHER" id="PTHR47893:SF1">
    <property type="entry name" value="REGULATORY PROTEIN PCHR"/>
    <property type="match status" value="1"/>
</dbReference>
<keyword evidence="1" id="KW-0805">Transcription regulation</keyword>
<dbReference type="AlphaFoldDB" id="A0A5D0J140"/>
<dbReference type="Pfam" id="PF13426">
    <property type="entry name" value="PAS_9"/>
    <property type="match status" value="1"/>
</dbReference>
<evidence type="ECO:0000256" key="1">
    <source>
        <dbReference type="ARBA" id="ARBA00023015"/>
    </source>
</evidence>
<dbReference type="GO" id="GO:0003700">
    <property type="term" value="F:DNA-binding transcription factor activity"/>
    <property type="evidence" value="ECO:0007669"/>
    <property type="project" value="InterPro"/>
</dbReference>
<dbReference type="EMBL" id="VSDQ01000241">
    <property type="protein sequence ID" value="TYA89191.1"/>
    <property type="molecule type" value="Genomic_DNA"/>
</dbReference>
<dbReference type="PROSITE" id="PS01124">
    <property type="entry name" value="HTH_ARAC_FAMILY_2"/>
    <property type="match status" value="1"/>
</dbReference>
<comment type="caution">
    <text evidence="5">The sequence shown here is derived from an EMBL/GenBank/DDBJ whole genome shotgun (WGS) entry which is preliminary data.</text>
</comment>
<dbReference type="InterPro" id="IPR018062">
    <property type="entry name" value="HTH_AraC-typ_CS"/>
</dbReference>
<evidence type="ECO:0000256" key="2">
    <source>
        <dbReference type="ARBA" id="ARBA00023125"/>
    </source>
</evidence>
<organism evidence="5 6">
    <name type="scientific">Seonamhaeicola marinus</name>
    <dbReference type="NCBI Taxonomy" id="1912246"/>
    <lineage>
        <taxon>Bacteria</taxon>
        <taxon>Pseudomonadati</taxon>
        <taxon>Bacteroidota</taxon>
        <taxon>Flavobacteriia</taxon>
        <taxon>Flavobacteriales</taxon>
        <taxon>Flavobacteriaceae</taxon>
    </lineage>
</organism>
<keyword evidence="6" id="KW-1185">Reference proteome</keyword>
<keyword evidence="3" id="KW-0804">Transcription</keyword>
<dbReference type="PROSITE" id="PS00041">
    <property type="entry name" value="HTH_ARAC_FAMILY_1"/>
    <property type="match status" value="1"/>
</dbReference>
<dbReference type="Proteomes" id="UP000323930">
    <property type="component" value="Unassembled WGS sequence"/>
</dbReference>
<name>A0A5D0J140_9FLAO</name>
<dbReference type="OrthoDB" id="1451418at2"/>
<evidence type="ECO:0000313" key="5">
    <source>
        <dbReference type="EMBL" id="TYA89191.1"/>
    </source>
</evidence>
<dbReference type="SUPFAM" id="SSF46689">
    <property type="entry name" value="Homeodomain-like"/>
    <property type="match status" value="1"/>
</dbReference>
<proteinExistence type="predicted"/>
<feature type="domain" description="HTH araC/xylS-type" evidence="4">
    <location>
        <begin position="213"/>
        <end position="312"/>
    </location>
</feature>
<protein>
    <submittedName>
        <fullName evidence="5">Helix-turn-helix domain-containing protein</fullName>
    </submittedName>
</protein>
<dbReference type="InterPro" id="IPR035965">
    <property type="entry name" value="PAS-like_dom_sf"/>
</dbReference>
<dbReference type="SUPFAM" id="SSF55785">
    <property type="entry name" value="PYP-like sensor domain (PAS domain)"/>
    <property type="match status" value="1"/>
</dbReference>
<keyword evidence="2" id="KW-0238">DNA-binding</keyword>
<dbReference type="SMART" id="SM00342">
    <property type="entry name" value="HTH_ARAC"/>
    <property type="match status" value="1"/>
</dbReference>
<dbReference type="CDD" id="cd00130">
    <property type="entry name" value="PAS"/>
    <property type="match status" value="1"/>
</dbReference>
<dbReference type="InterPro" id="IPR018060">
    <property type="entry name" value="HTH_AraC"/>
</dbReference>
<dbReference type="Gene3D" id="3.30.450.20">
    <property type="entry name" value="PAS domain"/>
    <property type="match status" value="1"/>
</dbReference>
<dbReference type="Pfam" id="PF12833">
    <property type="entry name" value="HTH_18"/>
    <property type="match status" value="1"/>
</dbReference>
<dbReference type="PRINTS" id="PR00032">
    <property type="entry name" value="HTHARAC"/>
</dbReference>
<dbReference type="RefSeq" id="WP_148540057.1">
    <property type="nucleotide sequence ID" value="NZ_VSDQ01000241.1"/>
</dbReference>
<dbReference type="Gene3D" id="1.10.10.60">
    <property type="entry name" value="Homeodomain-like"/>
    <property type="match status" value="1"/>
</dbReference>
<evidence type="ECO:0000313" key="6">
    <source>
        <dbReference type="Proteomes" id="UP000323930"/>
    </source>
</evidence>
<gene>
    <name evidence="5" type="ORF">FUA24_03375</name>
</gene>
<reference evidence="5 6" key="1">
    <citation type="submission" date="2019-08" db="EMBL/GenBank/DDBJ databases">
        <title>Seonamhaeicola sediminis sp. nov., isolated from marine sediment.</title>
        <authorList>
            <person name="Cao W.R."/>
        </authorList>
    </citation>
    <scope>NUCLEOTIDE SEQUENCE [LARGE SCALE GENOMIC DNA]</scope>
    <source>
        <strain evidence="5 6">B011</strain>
    </source>
</reference>